<protein>
    <submittedName>
        <fullName evidence="6">Succinylglutamate desuccinylase/aspartoacylase family protein</fullName>
    </submittedName>
</protein>
<dbReference type="Gene3D" id="3.40.630.10">
    <property type="entry name" value="Zn peptidases"/>
    <property type="match status" value="1"/>
</dbReference>
<accession>A0ABR8Z7S2</accession>
<dbReference type="EMBL" id="JACYFS010000001">
    <property type="protein sequence ID" value="MBD8081267.1"/>
    <property type="molecule type" value="Genomic_DNA"/>
</dbReference>
<dbReference type="Pfam" id="PF24827">
    <property type="entry name" value="AstE_AspA_cat"/>
    <property type="match status" value="1"/>
</dbReference>
<keyword evidence="3" id="KW-0378">Hydrolase</keyword>
<dbReference type="RefSeq" id="WP_191735066.1">
    <property type="nucleotide sequence ID" value="NZ_JACYFS010000001.1"/>
</dbReference>
<feature type="domain" description="Succinylglutamate desuccinylase/Aspartoacylase catalytic" evidence="5">
    <location>
        <begin position="61"/>
        <end position="253"/>
    </location>
</feature>
<dbReference type="PANTHER" id="PTHR37326:SF1">
    <property type="entry name" value="BLL3975 PROTEIN"/>
    <property type="match status" value="1"/>
</dbReference>
<keyword evidence="7" id="KW-1185">Reference proteome</keyword>
<name>A0ABR8Z7S2_9FLAO</name>
<evidence type="ECO:0000313" key="7">
    <source>
        <dbReference type="Proteomes" id="UP000637299"/>
    </source>
</evidence>
<dbReference type="Proteomes" id="UP000637299">
    <property type="component" value="Unassembled WGS sequence"/>
</dbReference>
<organism evidence="6 7">
    <name type="scientific">Chryseobacterium caseinilyticum</name>
    <dbReference type="NCBI Taxonomy" id="2771428"/>
    <lineage>
        <taxon>Bacteria</taxon>
        <taxon>Pseudomonadati</taxon>
        <taxon>Bacteroidota</taxon>
        <taxon>Flavobacteriia</taxon>
        <taxon>Flavobacteriales</taxon>
        <taxon>Weeksellaceae</taxon>
        <taxon>Chryseobacterium group</taxon>
        <taxon>Chryseobacterium</taxon>
    </lineage>
</organism>
<dbReference type="PANTHER" id="PTHR37326">
    <property type="entry name" value="BLL3975 PROTEIN"/>
    <property type="match status" value="1"/>
</dbReference>
<reference evidence="6 7" key="1">
    <citation type="submission" date="2020-09" db="EMBL/GenBank/DDBJ databases">
        <title>Genome seq and assembly of Chryseobacterium sp.</title>
        <authorList>
            <person name="Chhetri G."/>
        </authorList>
    </citation>
    <scope>NUCLEOTIDE SEQUENCE [LARGE SCALE GENOMIC DNA]</scope>
    <source>
        <strain evidence="6 7">GCR10</strain>
    </source>
</reference>
<keyword evidence="4" id="KW-0862">Zinc</keyword>
<dbReference type="InterPro" id="IPR055438">
    <property type="entry name" value="AstE_AspA_cat"/>
</dbReference>
<dbReference type="SUPFAM" id="SSF53187">
    <property type="entry name" value="Zn-dependent exopeptidases"/>
    <property type="match status" value="1"/>
</dbReference>
<evidence type="ECO:0000256" key="2">
    <source>
        <dbReference type="ARBA" id="ARBA00022723"/>
    </source>
</evidence>
<dbReference type="CDD" id="cd06254">
    <property type="entry name" value="M14_ASTE_ASPA-like"/>
    <property type="match status" value="1"/>
</dbReference>
<sequence>MKIILKTAVFALLFCGILPKAQIRKILSENRSFRKDTVVSIGTDTQKTYIPVTVIKGKNKGPVFTVIAGIHGYEYPPIIAVQELLTEIKPENINGALVIVPVASVESFQKRMPFVNPLDGKNLNNAFPGSKDGTVTDKIADFITKEIISNSDIFLDIHGGDANEDLLPFVCFYDRKDKENKTDLALNLSKASGMKNIVSYPYNLKPSDQSKYAFKEATQQGITALSIEAGKLGTVQRENVDLIKNAVFRMLKFSGNYKGRISVKKNSEPQRFFSSQDYIRVPENGIFYSMLKSGDEVRKNQILGYITDEFGNRKKDIISQSDGIILYKIGTPPVNRNETLFCIGIIQK</sequence>
<proteinExistence type="predicted"/>
<evidence type="ECO:0000256" key="3">
    <source>
        <dbReference type="ARBA" id="ARBA00022801"/>
    </source>
</evidence>
<keyword evidence="2" id="KW-0479">Metal-binding</keyword>
<dbReference type="InterPro" id="IPR043795">
    <property type="entry name" value="N-alpha-Ac-DABA-like"/>
</dbReference>
<comment type="caution">
    <text evidence="6">The sequence shown here is derived from an EMBL/GenBank/DDBJ whole genome shotgun (WGS) entry which is preliminary data.</text>
</comment>
<dbReference type="PIRSF" id="PIRSF039012">
    <property type="entry name" value="ASP"/>
    <property type="match status" value="1"/>
</dbReference>
<evidence type="ECO:0000313" key="6">
    <source>
        <dbReference type="EMBL" id="MBD8081267.1"/>
    </source>
</evidence>
<evidence type="ECO:0000256" key="1">
    <source>
        <dbReference type="ARBA" id="ARBA00001947"/>
    </source>
</evidence>
<dbReference type="InterPro" id="IPR053138">
    <property type="entry name" value="N-alpha-Ac-DABA_deacetylase"/>
</dbReference>
<evidence type="ECO:0000256" key="4">
    <source>
        <dbReference type="ARBA" id="ARBA00022833"/>
    </source>
</evidence>
<comment type="cofactor">
    <cofactor evidence="1">
        <name>Zn(2+)</name>
        <dbReference type="ChEBI" id="CHEBI:29105"/>
    </cofactor>
</comment>
<gene>
    <name evidence="6" type="ORF">IC610_02390</name>
</gene>
<evidence type="ECO:0000259" key="5">
    <source>
        <dbReference type="Pfam" id="PF24827"/>
    </source>
</evidence>